<feature type="signal peptide" evidence="7">
    <location>
        <begin position="1"/>
        <end position="15"/>
    </location>
</feature>
<reference evidence="9" key="1">
    <citation type="submission" date="2023-01" db="EMBL/GenBank/DDBJ databases">
        <title>Genome assembly of the deep-sea coral Lophelia pertusa.</title>
        <authorList>
            <person name="Herrera S."/>
            <person name="Cordes E."/>
        </authorList>
    </citation>
    <scope>NUCLEOTIDE SEQUENCE</scope>
    <source>
        <strain evidence="9">USNM1676648</strain>
        <tissue evidence="9">Polyp</tissue>
    </source>
</reference>
<comment type="caution">
    <text evidence="5">Lacks conserved residue(s) required for the propagation of feature annotation.</text>
</comment>
<dbReference type="Gene3D" id="2.20.50.20">
    <property type="entry name" value="Lipovitellin. Chain A, domain 3"/>
    <property type="match status" value="1"/>
</dbReference>
<dbReference type="InterPro" id="IPR015255">
    <property type="entry name" value="Vitellinogen_open_b-sht"/>
</dbReference>
<dbReference type="Proteomes" id="UP001163046">
    <property type="component" value="Unassembled WGS sequence"/>
</dbReference>
<feature type="domain" description="Vitellogenin" evidence="8">
    <location>
        <begin position="37"/>
        <end position="587"/>
    </location>
</feature>
<protein>
    <recommendedName>
        <fullName evidence="8">Vitellogenin domain-containing protein</fullName>
    </recommendedName>
</protein>
<evidence type="ECO:0000256" key="4">
    <source>
        <dbReference type="ARBA" id="ARBA00023180"/>
    </source>
</evidence>
<evidence type="ECO:0000256" key="6">
    <source>
        <dbReference type="SAM" id="MobiDB-lite"/>
    </source>
</evidence>
<comment type="caution">
    <text evidence="9">The sequence shown here is derived from an EMBL/GenBank/DDBJ whole genome shotgun (WGS) entry which is preliminary data.</text>
</comment>
<keyword evidence="1 7" id="KW-0732">Signal</keyword>
<dbReference type="InterPro" id="IPR015819">
    <property type="entry name" value="Lipid_transp_b-sht_shell"/>
</dbReference>
<dbReference type="AlphaFoldDB" id="A0A9W9Y7N0"/>
<dbReference type="Pfam" id="PF09172">
    <property type="entry name" value="Vit_open_b-sht"/>
    <property type="match status" value="1"/>
</dbReference>
<evidence type="ECO:0000313" key="9">
    <source>
        <dbReference type="EMBL" id="KAJ7321409.1"/>
    </source>
</evidence>
<evidence type="ECO:0000313" key="10">
    <source>
        <dbReference type="Proteomes" id="UP001163046"/>
    </source>
</evidence>
<dbReference type="EMBL" id="MU827828">
    <property type="protein sequence ID" value="KAJ7321409.1"/>
    <property type="molecule type" value="Genomic_DNA"/>
</dbReference>
<dbReference type="GO" id="GO:0045735">
    <property type="term" value="F:nutrient reservoir activity"/>
    <property type="evidence" value="ECO:0007669"/>
    <property type="project" value="UniProtKB-KW"/>
</dbReference>
<keyword evidence="3" id="KW-1015">Disulfide bond</keyword>
<evidence type="ECO:0000256" key="1">
    <source>
        <dbReference type="ARBA" id="ARBA00022729"/>
    </source>
</evidence>
<dbReference type="Gene3D" id="1.25.10.20">
    <property type="entry name" value="Vitellinogen, superhelical"/>
    <property type="match status" value="1"/>
</dbReference>
<evidence type="ECO:0000256" key="7">
    <source>
        <dbReference type="SAM" id="SignalP"/>
    </source>
</evidence>
<evidence type="ECO:0000259" key="8">
    <source>
        <dbReference type="PROSITE" id="PS51211"/>
    </source>
</evidence>
<gene>
    <name evidence="9" type="ORF">OS493_034982</name>
</gene>
<dbReference type="SUPFAM" id="SSF56968">
    <property type="entry name" value="Lipovitellin-phosvitin complex, beta-sheet shell regions"/>
    <property type="match status" value="2"/>
</dbReference>
<dbReference type="InterPro" id="IPR015816">
    <property type="entry name" value="Vitellinogen_b-sht_N"/>
</dbReference>
<dbReference type="InterPro" id="IPR050733">
    <property type="entry name" value="Vitellogenin/Apolipophorin"/>
</dbReference>
<proteinExistence type="predicted"/>
<dbReference type="GO" id="GO:0005319">
    <property type="term" value="F:lipid transporter activity"/>
    <property type="evidence" value="ECO:0007669"/>
    <property type="project" value="InterPro"/>
</dbReference>
<keyword evidence="10" id="KW-1185">Reference proteome</keyword>
<dbReference type="Pfam" id="PF01347">
    <property type="entry name" value="Vitellogenin_N"/>
    <property type="match status" value="2"/>
</dbReference>
<keyword evidence="4" id="KW-0325">Glycoprotein</keyword>
<sequence>MKVLALLLLAGVSLAAYPGARDVPKVQDFKDPRLKGYKPLNTYTYQYEACVTSGFPETEHRFAGLKITCDTDFYIESDTLVYLKIKNPILYEVNGTSLCESDSLKISPVSAELAPLLERPIKFEYKDGKVGRIYCDDDEPEYILNIKRGIISIIHHNFTKPEVSTDEPRIYKNWENGAHGMCENLYDVRHNHLETNRINENKVSKEIKEVKVSKTLNLKNCTGKPRVFSNVPGVRCLNKNCSIIDEPLKISVSTSCDLLGTEDKFVVKTCNTKGKYIFAPTQMRGSGTTMTQQYLRFMGVKSGSNRYTVRGVTPRTLEMTHHDEENKPLTEKQRTEIVSKAMAPRGSTICLQGGGLCTHCGENLDERTETETGSPSTSRSCFNHQPNRKDVQRRFRAKEPFAERRIQRKDFHLKSIGNFGHRTLYKPLLDIIRDTKNTLELRVTAVYALRRIAPKIPQKVLPVLLQIFRQPKNDSELRMACFVVICDCKPGPAVFNTIVKHLNHERNNQVRSFVVSYIKGMAFSKYPCDEKIAQTARIALRMLRKYKMNFLSSKWLHYGEFSELLQMGGTVDLQMISTPSSFIPRALNSKINLHVLGKSLNFETGVRSEGIQELLQRVVGPRGHYSREKSLFGLLRPKRNIDNSLYDKELPITEFEEEKAKGSFYFKVLGKEVMYNYFTYDDVRELIEDGVIRVNNDLKDMLKKGKNWNMTKVFIPFEVRFYQPSCVGLPLKFILESVLYLRVNTTIKAEVEPKFFIPLPDQVTLSGRMNISVHHSTWGKMKVCLPQLETGCKIKMNINIATGLGGKFQCKLKDYSYTTELDLPQEKQDIFSTEKQGYTFLMYTKPVKGVKDLNSLYRVTELDGFEIGEVTEVGRSHHHHRYANWTLKAGDGKYLSVNEQNELILSEAPTVFKVFFIGRNHQFVKLYVTGKGFVKVKPDSKGCLETVEDKRYPKLFKITYVNGRRHIRLATVVFISS</sequence>
<dbReference type="InterPro" id="IPR015817">
    <property type="entry name" value="Vitellinogen_open_b-sht_sub1"/>
</dbReference>
<dbReference type="SMART" id="SM00638">
    <property type="entry name" value="LPD_N"/>
    <property type="match status" value="1"/>
</dbReference>
<evidence type="ECO:0000256" key="3">
    <source>
        <dbReference type="ARBA" id="ARBA00023157"/>
    </source>
</evidence>
<feature type="chain" id="PRO_5040863950" description="Vitellogenin domain-containing protein" evidence="7">
    <location>
        <begin position="16"/>
        <end position="977"/>
    </location>
</feature>
<name>A0A9W9Y7N0_9CNID</name>
<dbReference type="PANTHER" id="PTHR23345:SF15">
    <property type="entry name" value="VITELLOGENIN 1-RELATED"/>
    <property type="match status" value="1"/>
</dbReference>
<feature type="compositionally biased region" description="Polar residues" evidence="6">
    <location>
        <begin position="371"/>
        <end position="385"/>
    </location>
</feature>
<dbReference type="Gene3D" id="2.30.230.10">
    <property type="entry name" value="Lipovitellin, beta-sheet shell regions, chain A"/>
    <property type="match status" value="1"/>
</dbReference>
<evidence type="ECO:0000256" key="5">
    <source>
        <dbReference type="PROSITE-ProRule" id="PRU00557"/>
    </source>
</evidence>
<dbReference type="Gene3D" id="2.20.80.10">
    <property type="entry name" value="Lipovitellin-phosvitin complex, chain A, domain 4"/>
    <property type="match status" value="1"/>
</dbReference>
<accession>A0A9W9Y7N0</accession>
<keyword evidence="2" id="KW-0758">Storage protein</keyword>
<dbReference type="SMART" id="SM01169">
    <property type="entry name" value="DUF1943"/>
    <property type="match status" value="1"/>
</dbReference>
<dbReference type="OrthoDB" id="5956066at2759"/>
<dbReference type="InterPro" id="IPR001747">
    <property type="entry name" value="Vitellogenin_N"/>
</dbReference>
<dbReference type="PROSITE" id="PS51211">
    <property type="entry name" value="VITELLOGENIN"/>
    <property type="match status" value="1"/>
</dbReference>
<dbReference type="PANTHER" id="PTHR23345">
    <property type="entry name" value="VITELLOGENIN-RELATED"/>
    <property type="match status" value="1"/>
</dbReference>
<organism evidence="9 10">
    <name type="scientific">Desmophyllum pertusum</name>
    <dbReference type="NCBI Taxonomy" id="174260"/>
    <lineage>
        <taxon>Eukaryota</taxon>
        <taxon>Metazoa</taxon>
        <taxon>Cnidaria</taxon>
        <taxon>Anthozoa</taxon>
        <taxon>Hexacorallia</taxon>
        <taxon>Scleractinia</taxon>
        <taxon>Caryophylliina</taxon>
        <taxon>Caryophylliidae</taxon>
        <taxon>Desmophyllum</taxon>
    </lineage>
</organism>
<dbReference type="SUPFAM" id="SSF48431">
    <property type="entry name" value="Lipovitellin-phosvitin complex, superhelical domain"/>
    <property type="match status" value="1"/>
</dbReference>
<feature type="region of interest" description="Disordered" evidence="6">
    <location>
        <begin position="367"/>
        <end position="389"/>
    </location>
</feature>
<evidence type="ECO:0000256" key="2">
    <source>
        <dbReference type="ARBA" id="ARBA00022761"/>
    </source>
</evidence>
<dbReference type="InterPro" id="IPR011030">
    <property type="entry name" value="Lipovitellin_superhlx_dom"/>
</dbReference>